<evidence type="ECO:0000256" key="3">
    <source>
        <dbReference type="ARBA" id="ARBA00022723"/>
    </source>
</evidence>
<evidence type="ECO:0000259" key="6">
    <source>
        <dbReference type="SMART" id="SM00849"/>
    </source>
</evidence>
<keyword evidence="4" id="KW-0378">Hydrolase</keyword>
<dbReference type="InterPro" id="IPR036866">
    <property type="entry name" value="RibonucZ/Hydroxyglut_hydro"/>
</dbReference>
<gene>
    <name evidence="7" type="ORF">Rmf_51560</name>
</gene>
<dbReference type="InterPro" id="IPR051013">
    <property type="entry name" value="MBL_superfamily_lactonases"/>
</dbReference>
<evidence type="ECO:0000256" key="4">
    <source>
        <dbReference type="ARBA" id="ARBA00022801"/>
    </source>
</evidence>
<dbReference type="RefSeq" id="WP_244457316.1">
    <property type="nucleotide sequence ID" value="NZ_AP025637.1"/>
</dbReference>
<organism evidence="7 8">
    <name type="scientific">Roseomonas fluvialis</name>
    <dbReference type="NCBI Taxonomy" id="1750527"/>
    <lineage>
        <taxon>Bacteria</taxon>
        <taxon>Pseudomonadati</taxon>
        <taxon>Pseudomonadota</taxon>
        <taxon>Alphaproteobacteria</taxon>
        <taxon>Acetobacterales</taxon>
        <taxon>Roseomonadaceae</taxon>
        <taxon>Roseomonas</taxon>
    </lineage>
</organism>
<accession>A0ABM7Y9P8</accession>
<dbReference type="InterPro" id="IPR001279">
    <property type="entry name" value="Metallo-B-lactamas"/>
</dbReference>
<comment type="cofactor">
    <cofactor evidence="1">
        <name>Zn(2+)</name>
        <dbReference type="ChEBI" id="CHEBI:29105"/>
    </cofactor>
</comment>
<evidence type="ECO:0000256" key="2">
    <source>
        <dbReference type="ARBA" id="ARBA00007749"/>
    </source>
</evidence>
<keyword evidence="8" id="KW-1185">Reference proteome</keyword>
<keyword evidence="3" id="KW-0479">Metal-binding</keyword>
<proteinExistence type="inferred from homology"/>
<dbReference type="Pfam" id="PF00753">
    <property type="entry name" value="Lactamase_B"/>
    <property type="match status" value="1"/>
</dbReference>
<dbReference type="PANTHER" id="PTHR42978">
    <property type="entry name" value="QUORUM-QUENCHING LACTONASE YTNP-RELATED-RELATED"/>
    <property type="match status" value="1"/>
</dbReference>
<evidence type="ECO:0000256" key="5">
    <source>
        <dbReference type="ARBA" id="ARBA00022833"/>
    </source>
</evidence>
<dbReference type="Proteomes" id="UP000831327">
    <property type="component" value="Chromosome"/>
</dbReference>
<dbReference type="SUPFAM" id="SSF56281">
    <property type="entry name" value="Metallo-hydrolase/oxidoreductase"/>
    <property type="match status" value="1"/>
</dbReference>
<dbReference type="EMBL" id="AP025637">
    <property type="protein sequence ID" value="BDG75227.1"/>
    <property type="molecule type" value="Genomic_DNA"/>
</dbReference>
<feature type="domain" description="Metallo-beta-lactamase" evidence="6">
    <location>
        <begin position="29"/>
        <end position="214"/>
    </location>
</feature>
<name>A0ABM7Y9P8_9PROT</name>
<evidence type="ECO:0000313" key="7">
    <source>
        <dbReference type="EMBL" id="BDG75227.1"/>
    </source>
</evidence>
<comment type="similarity">
    <text evidence="2">Belongs to the metallo-beta-lactamase superfamily.</text>
</comment>
<dbReference type="Gene3D" id="3.60.15.10">
    <property type="entry name" value="Ribonuclease Z/Hydroxyacylglutathione hydrolase-like"/>
    <property type="match status" value="1"/>
</dbReference>
<sequence>MKWQGGGWDLEVLVTGYPGKAVLHGGLGWSTVVLLRGHGRIVVLDGGGYGLRRPLAEHLKQRGIALSDVTDLLISHSHHDHSVNWPMFRQARIWIGRVELAWALGVPWGETSVPEHTIEALSRWPTLQLMDDGDEVLPGIVARLAPGHTPGHLIFVMTGDRQDCVLLQDAVKNRVELTTRRTDMTYDPAVSRATIDMVWEICRERPGCLLIPGHDLPMVVENGVPRPIGTQQAGIRAWFGGSLDETTRYDLGPLEGTP</sequence>
<keyword evidence="5" id="KW-0862">Zinc</keyword>
<evidence type="ECO:0000313" key="8">
    <source>
        <dbReference type="Proteomes" id="UP000831327"/>
    </source>
</evidence>
<evidence type="ECO:0000256" key="1">
    <source>
        <dbReference type="ARBA" id="ARBA00001947"/>
    </source>
</evidence>
<protein>
    <recommendedName>
        <fullName evidence="6">Metallo-beta-lactamase domain-containing protein</fullName>
    </recommendedName>
</protein>
<reference evidence="7 8" key="1">
    <citation type="journal article" date="2016" name="Microbes Environ.">
        <title>Phylogenetically diverse aerobic anoxygenic phototrophic bacteria isolated from epilithic biofilms in Tama river, Japan.</title>
        <authorList>
            <person name="Hirose S."/>
            <person name="Matsuura K."/>
            <person name="Haruta S."/>
        </authorList>
    </citation>
    <scope>NUCLEOTIDE SEQUENCE [LARGE SCALE GENOMIC DNA]</scope>
    <source>
        <strain evidence="7 8">S08</strain>
    </source>
</reference>
<dbReference type="PANTHER" id="PTHR42978:SF2">
    <property type="entry name" value="102 KBASES UNSTABLE REGION: FROM 1 TO 119443"/>
    <property type="match status" value="1"/>
</dbReference>
<dbReference type="SMART" id="SM00849">
    <property type="entry name" value="Lactamase_B"/>
    <property type="match status" value="1"/>
</dbReference>